<gene>
    <name evidence="2" type="ORF">EYC87_10380</name>
</gene>
<comment type="caution">
    <text evidence="2">The sequence shown here is derived from an EMBL/GenBank/DDBJ whole genome shotgun (WGS) entry which is preliminary data.</text>
</comment>
<evidence type="ECO:0000313" key="2">
    <source>
        <dbReference type="EMBL" id="MCX2973986.1"/>
    </source>
</evidence>
<organism evidence="2 3">
    <name type="scientific">Candidatus Seongchinamella marina</name>
    <dbReference type="NCBI Taxonomy" id="2518990"/>
    <lineage>
        <taxon>Bacteria</taxon>
        <taxon>Pseudomonadati</taxon>
        <taxon>Pseudomonadota</taxon>
        <taxon>Gammaproteobacteria</taxon>
        <taxon>Cellvibrionales</taxon>
        <taxon>Halieaceae</taxon>
        <taxon>Seongchinamella</taxon>
    </lineage>
</organism>
<dbReference type="InterPro" id="IPR000760">
    <property type="entry name" value="Inositol_monophosphatase-like"/>
</dbReference>
<dbReference type="Gene3D" id="3.40.190.80">
    <property type="match status" value="1"/>
</dbReference>
<dbReference type="Gene3D" id="3.30.540.10">
    <property type="entry name" value="Fructose-1,6-Bisphosphatase, subunit A, domain 1"/>
    <property type="match status" value="1"/>
</dbReference>
<protein>
    <submittedName>
        <fullName evidence="2">Inositol monophosphatase</fullName>
    </submittedName>
</protein>
<dbReference type="PRINTS" id="PR00377">
    <property type="entry name" value="IMPHPHTASES"/>
</dbReference>
<name>A0ABT3SVG6_9GAMM</name>
<accession>A0ABT3SVG6</accession>
<evidence type="ECO:0000256" key="1">
    <source>
        <dbReference type="ARBA" id="ARBA00009759"/>
    </source>
</evidence>
<dbReference type="RefSeq" id="WP_279252810.1">
    <property type="nucleotide sequence ID" value="NZ_SHNP01000003.1"/>
</dbReference>
<comment type="similarity">
    <text evidence="1">Belongs to the inositol monophosphatase superfamily.</text>
</comment>
<dbReference type="SUPFAM" id="SSF56655">
    <property type="entry name" value="Carbohydrate phosphatase"/>
    <property type="match status" value="1"/>
</dbReference>
<proteinExistence type="inferred from homology"/>
<dbReference type="Proteomes" id="UP001143307">
    <property type="component" value="Unassembled WGS sequence"/>
</dbReference>
<reference evidence="2" key="1">
    <citation type="submission" date="2019-02" db="EMBL/GenBank/DDBJ databases">
        <authorList>
            <person name="Li S.-H."/>
        </authorList>
    </citation>
    <scope>NUCLEOTIDE SEQUENCE</scope>
    <source>
        <strain evidence="2">IMCC8485</strain>
    </source>
</reference>
<dbReference type="EMBL" id="SHNP01000003">
    <property type="protein sequence ID" value="MCX2973986.1"/>
    <property type="molecule type" value="Genomic_DNA"/>
</dbReference>
<keyword evidence="3" id="KW-1185">Reference proteome</keyword>
<dbReference type="PANTHER" id="PTHR20854">
    <property type="entry name" value="INOSITOL MONOPHOSPHATASE"/>
    <property type="match status" value="1"/>
</dbReference>
<evidence type="ECO:0000313" key="3">
    <source>
        <dbReference type="Proteomes" id="UP001143307"/>
    </source>
</evidence>
<dbReference type="PANTHER" id="PTHR20854:SF4">
    <property type="entry name" value="INOSITOL-1-MONOPHOSPHATASE-RELATED"/>
    <property type="match status" value="1"/>
</dbReference>
<sequence length="267" mass="28739">MNIDHDAVVAVIRDTAEQEILPLWCNLQQHQIEFKSPGDVVTVADRACEDKLSKALVNLLPGSLVLGEESVHRNPSLMKTLESERPVWVIDPLDGTSNFAAGEGPIAVMVCLTYKQKTVAAWIYDPVQQTMLQAELGAGCALNGAKLATVNFSGATADINGALSTKYLPELMKPKANTGARSLGVTRASGCAGFDYRALVTGEYQFVFYYRTLVWDHAPGVLIAQESGACTGRLDGTPYLPASNKLGLICASDKNIWGKISNLLVEP</sequence>
<dbReference type="Pfam" id="PF00459">
    <property type="entry name" value="Inositol_P"/>
    <property type="match status" value="1"/>
</dbReference>